<reference evidence="2 3" key="1">
    <citation type="submission" date="2016-08" db="EMBL/GenBank/DDBJ databases">
        <authorList>
            <person name="Seilhamer J.J."/>
        </authorList>
    </citation>
    <scope>NUCLEOTIDE SEQUENCE [LARGE SCALE GENOMIC DNA]</scope>
    <source>
        <strain evidence="2 3">P1-7</strain>
    </source>
</reference>
<dbReference type="OrthoDB" id="8454019at2"/>
<evidence type="ECO:0000313" key="3">
    <source>
        <dbReference type="Proteomes" id="UP000199205"/>
    </source>
</evidence>
<name>A0A1C3XB36_9HYPH</name>
<sequence length="193" mass="21969">MKTQQRKFVVELKSARRRSTIQPASIWGDTDLKTLAREAEADAPHLFEPDTVSDVPKRESELWSDPIPETHLNDEVETGDDKRIAASSLETEQTCPSQKDDGAIFASVSQPKEGSSSRSRKNIKRRREANIDNADEMTSGQSNASHDDISGEELIALEEENRRLKALLMKYLRQENMQIRQMLARFSDQREIL</sequence>
<dbReference type="GeneID" id="32531453"/>
<dbReference type="RefSeq" id="WP_004112825.1">
    <property type="nucleotide sequence ID" value="NZ_FMAF01000030.1"/>
</dbReference>
<feature type="region of interest" description="Disordered" evidence="1">
    <location>
        <begin position="40"/>
        <end position="149"/>
    </location>
</feature>
<accession>A0A1C3XB36</accession>
<proteinExistence type="predicted"/>
<gene>
    <name evidence="2" type="ORF">GA0061101_13026</name>
</gene>
<feature type="compositionally biased region" description="Basic and acidic residues" evidence="1">
    <location>
        <begin position="71"/>
        <end position="84"/>
    </location>
</feature>
<feature type="compositionally biased region" description="Polar residues" evidence="1">
    <location>
        <begin position="88"/>
        <end position="97"/>
    </location>
</feature>
<evidence type="ECO:0000313" key="2">
    <source>
        <dbReference type="EMBL" id="SCB49366.1"/>
    </source>
</evidence>
<organism evidence="2 3">
    <name type="scientific">Rhizobium lusitanum</name>
    <dbReference type="NCBI Taxonomy" id="293958"/>
    <lineage>
        <taxon>Bacteria</taxon>
        <taxon>Pseudomonadati</taxon>
        <taxon>Pseudomonadota</taxon>
        <taxon>Alphaproteobacteria</taxon>
        <taxon>Hyphomicrobiales</taxon>
        <taxon>Rhizobiaceae</taxon>
        <taxon>Rhizobium/Agrobacterium group</taxon>
        <taxon>Rhizobium</taxon>
    </lineage>
</organism>
<protein>
    <submittedName>
        <fullName evidence="2">Uncharacterized protein</fullName>
    </submittedName>
</protein>
<feature type="compositionally biased region" description="Basic residues" evidence="1">
    <location>
        <begin position="118"/>
        <end position="127"/>
    </location>
</feature>
<evidence type="ECO:0000256" key="1">
    <source>
        <dbReference type="SAM" id="MobiDB-lite"/>
    </source>
</evidence>
<dbReference type="EMBL" id="FMAF01000030">
    <property type="protein sequence ID" value="SCB49366.1"/>
    <property type="molecule type" value="Genomic_DNA"/>
</dbReference>
<dbReference type="Proteomes" id="UP000199205">
    <property type="component" value="Unassembled WGS sequence"/>
</dbReference>
<dbReference type="AlphaFoldDB" id="A0A1C3XB36"/>